<dbReference type="CTD" id="13219283"/>
<dbReference type="GeneID" id="13219283"/>
<evidence type="ECO:0000313" key="1">
    <source>
        <dbReference type="EMBL" id="CCD69741.1"/>
    </source>
</evidence>
<name>F5GU53_CAEEL</name>
<dbReference type="EMBL" id="BX284606">
    <property type="protein sequence ID" value="CCD69741.1"/>
    <property type="molecule type" value="Genomic_DNA"/>
</dbReference>
<evidence type="ECO:0000313" key="3">
    <source>
        <dbReference type="WormBase" id="F19G12.11"/>
    </source>
</evidence>
<reference evidence="1 2" key="1">
    <citation type="journal article" date="1998" name="Science">
        <title>Genome sequence of the nematode C. elegans: a platform for investigating biology.</title>
        <authorList>
            <consortium name="The C. elegans sequencing consortium"/>
            <person name="Sulson J.E."/>
            <person name="Waterston R."/>
        </authorList>
    </citation>
    <scope>NUCLEOTIDE SEQUENCE [LARGE SCALE GENOMIC DNA]</scope>
    <source>
        <strain evidence="1 2">Bristol N2</strain>
    </source>
</reference>
<accession>F5GU53</accession>
<dbReference type="AGR" id="WB:WBGene00195188"/>
<sequence>MEWEYLVHAVYPGAMQTLRKLLHDRYIEAANTIDFSLDCICKEFSNL</sequence>
<dbReference type="Bgee" id="WBGene00195188">
    <property type="expression patterns" value="Expressed in pharyngeal muscle cell (C elegans)"/>
</dbReference>
<dbReference type="KEGG" id="cel:CELE_F19G12.11"/>
<dbReference type="Proteomes" id="UP000001940">
    <property type="component" value="Chromosome X"/>
</dbReference>
<dbReference type="RefSeq" id="NP_001256985.1">
    <property type="nucleotide sequence ID" value="NM_001270056.1"/>
</dbReference>
<dbReference type="HOGENOM" id="CLU_3175899_0_0_1"/>
<dbReference type="InParanoid" id="F5GU53"/>
<gene>
    <name evidence="1" type="ORF">CELE_F19G12.11</name>
    <name evidence="1 3" type="ORF">F19G12.11</name>
</gene>
<protein>
    <submittedName>
        <fullName evidence="1">HTH_48 domain-containing protein</fullName>
    </submittedName>
</protein>
<keyword evidence="2" id="KW-1185">Reference proteome</keyword>
<dbReference type="WormBase" id="F19G12.11">
    <property type="protein sequence ID" value="CE45197"/>
    <property type="gene ID" value="WBGene00195188"/>
</dbReference>
<organism evidence="1 2">
    <name type="scientific">Caenorhabditis elegans</name>
    <dbReference type="NCBI Taxonomy" id="6239"/>
    <lineage>
        <taxon>Eukaryota</taxon>
        <taxon>Metazoa</taxon>
        <taxon>Ecdysozoa</taxon>
        <taxon>Nematoda</taxon>
        <taxon>Chromadorea</taxon>
        <taxon>Rhabditida</taxon>
        <taxon>Rhabditina</taxon>
        <taxon>Rhabditomorpha</taxon>
        <taxon>Rhabditoidea</taxon>
        <taxon>Rhabditidae</taxon>
        <taxon>Peloderinae</taxon>
        <taxon>Caenorhabditis</taxon>
    </lineage>
</organism>
<dbReference type="AlphaFoldDB" id="F5GU53"/>
<dbReference type="PaxDb" id="6239-F19G12.11"/>
<proteinExistence type="predicted"/>
<evidence type="ECO:0000313" key="2">
    <source>
        <dbReference type="Proteomes" id="UP000001940"/>
    </source>
</evidence>